<gene>
    <name evidence="3" type="ORF">EAE98_009925</name>
</gene>
<comment type="caution">
    <text evidence="3">The sequence shown here is derived from an EMBL/GenBank/DDBJ whole genome shotgun (WGS) entry which is preliminary data.</text>
</comment>
<feature type="region of interest" description="Disordered" evidence="2">
    <location>
        <begin position="1"/>
        <end position="73"/>
    </location>
</feature>
<evidence type="ECO:0000313" key="4">
    <source>
        <dbReference type="Proteomes" id="UP000783213"/>
    </source>
</evidence>
<sequence>MSRKAVRLNCAEQPASYQDQLNPSLFHTRYPTLSNSSPQQSSFPSPSPIFSNDLGSQQHYPPQPAPRWTSTMQASTYPSPYSNPNGFPTQHQLPPFAPEISRHNTQHPPQFFTQSQPQLAPLDHYPLTPVTPSNASPSLRTPSRLGSSISTPAPQSKLQALPQSQSLESALNNADVESLKALLRATGNLYPHMRTITLRFLLGDKYVEEEKEEGWSTKGLLNNDEVDGKSTDRRGMSMNSRKERIISGKGLVIDLVSDDEDTLPQGSPLEEALMIEKKRTAVLLQELEAAKEKIKTVTNNYQNEWNQVETLQQQMMEIQAKAINAQNTLPELMPRNDSADQASKTDRRYIEIIQKQLSDERKETKRLKDLLDLQRRFQSRSGTPISQPNKIPQPAVMAISEELKKALKDEKVRSRLFKEQLANEQLEFSKVGTRASSTNAVRDAAVEALEREKKKSKDLEKALETERRLREVTESTLTHERDLAGKGEGVPLAQIVLTDVNDEVLNGRTRSQSVAGVSSSPKKRRLDPTLEEMGLERKSLKFKGGKCGQCFKKIRSQDADGPCRYHPGSKTLHPRALPKLVEQHGCTLVGARQSGQTDANISIT</sequence>
<evidence type="ECO:0000256" key="2">
    <source>
        <dbReference type="SAM" id="MobiDB-lite"/>
    </source>
</evidence>
<evidence type="ECO:0000313" key="3">
    <source>
        <dbReference type="EMBL" id="KAF7917897.1"/>
    </source>
</evidence>
<dbReference type="Proteomes" id="UP000783213">
    <property type="component" value="Unassembled WGS sequence"/>
</dbReference>
<feature type="coiled-coil region" evidence="1">
    <location>
        <begin position="280"/>
        <end position="370"/>
    </location>
</feature>
<feature type="region of interest" description="Disordered" evidence="2">
    <location>
        <begin position="120"/>
        <end position="163"/>
    </location>
</feature>
<dbReference type="GeneID" id="62236696"/>
<organism evidence="3 4">
    <name type="scientific">Botrytis deweyae</name>
    <dbReference type="NCBI Taxonomy" id="2478750"/>
    <lineage>
        <taxon>Eukaryota</taxon>
        <taxon>Fungi</taxon>
        <taxon>Dikarya</taxon>
        <taxon>Ascomycota</taxon>
        <taxon>Pezizomycotina</taxon>
        <taxon>Leotiomycetes</taxon>
        <taxon>Helotiales</taxon>
        <taxon>Sclerotiniaceae</taxon>
        <taxon>Botrytis</taxon>
    </lineage>
</organism>
<keyword evidence="1" id="KW-0175">Coiled coil</keyword>
<proteinExistence type="predicted"/>
<feature type="compositionally biased region" description="Polar residues" evidence="2">
    <location>
        <begin position="15"/>
        <end position="25"/>
    </location>
</feature>
<feature type="coiled-coil region" evidence="1">
    <location>
        <begin position="442"/>
        <end position="469"/>
    </location>
</feature>
<feature type="compositionally biased region" description="Polar residues" evidence="2">
    <location>
        <begin position="130"/>
        <end position="163"/>
    </location>
</feature>
<dbReference type="EMBL" id="RCSX01000032">
    <property type="protein sequence ID" value="KAF7917897.1"/>
    <property type="molecule type" value="Genomic_DNA"/>
</dbReference>
<name>A0ABQ7I9W2_9HELO</name>
<evidence type="ECO:0000256" key="1">
    <source>
        <dbReference type="SAM" id="Coils"/>
    </source>
</evidence>
<feature type="compositionally biased region" description="Low complexity" evidence="2">
    <location>
        <begin position="34"/>
        <end position="52"/>
    </location>
</feature>
<feature type="region of interest" description="Disordered" evidence="2">
    <location>
        <begin position="219"/>
        <end position="238"/>
    </location>
</feature>
<accession>A0ABQ7I9W2</accession>
<evidence type="ECO:0008006" key="5">
    <source>
        <dbReference type="Google" id="ProtNLM"/>
    </source>
</evidence>
<dbReference type="RefSeq" id="XP_038806009.1">
    <property type="nucleotide sequence ID" value="XM_038957546.1"/>
</dbReference>
<protein>
    <recommendedName>
        <fullName evidence="5">C2H2-type domain-containing protein</fullName>
    </recommendedName>
</protein>
<reference evidence="3 4" key="1">
    <citation type="journal article" date="2020" name="Genome Biol. Evol.">
        <title>Comparative genomics of Sclerotiniaceae.</title>
        <authorList>
            <person name="Valero Jimenez C.A."/>
            <person name="Steentjes M."/>
            <person name="Scholten O.E."/>
            <person name="Van Kan J.A.L."/>
        </authorList>
    </citation>
    <scope>NUCLEOTIDE SEQUENCE [LARGE SCALE GENOMIC DNA]</scope>
    <source>
        <strain evidence="3 4">B1</strain>
    </source>
</reference>
<feature type="compositionally biased region" description="Basic and acidic residues" evidence="2">
    <location>
        <begin position="226"/>
        <end position="238"/>
    </location>
</feature>
<keyword evidence="4" id="KW-1185">Reference proteome</keyword>